<name>A0AAV1KZM0_9NEOP</name>
<comment type="caution">
    <text evidence="6">The sequence shown here is derived from an EMBL/GenBank/DDBJ whole genome shotgun (WGS) entry which is preliminary data.</text>
</comment>
<evidence type="ECO:0000313" key="6">
    <source>
        <dbReference type="EMBL" id="CAK1588473.1"/>
    </source>
</evidence>
<evidence type="ECO:0000256" key="2">
    <source>
        <dbReference type="ARBA" id="ARBA00022692"/>
    </source>
</evidence>
<keyword evidence="3 5" id="KW-1133">Transmembrane helix</keyword>
<proteinExistence type="predicted"/>
<evidence type="ECO:0000256" key="3">
    <source>
        <dbReference type="ARBA" id="ARBA00022989"/>
    </source>
</evidence>
<reference evidence="6 7" key="1">
    <citation type="submission" date="2023-11" db="EMBL/GenBank/DDBJ databases">
        <authorList>
            <person name="Hedman E."/>
            <person name="Englund M."/>
            <person name="Stromberg M."/>
            <person name="Nyberg Akerstrom W."/>
            <person name="Nylinder S."/>
            <person name="Jareborg N."/>
            <person name="Kallberg Y."/>
            <person name="Kronander E."/>
        </authorList>
    </citation>
    <scope>NUCLEOTIDE SEQUENCE [LARGE SCALE GENOMIC DNA]</scope>
</reference>
<keyword evidence="2 5" id="KW-0812">Transmembrane</keyword>
<accession>A0AAV1KZM0</accession>
<keyword evidence="4 5" id="KW-0472">Membrane</keyword>
<dbReference type="GO" id="GO:0016020">
    <property type="term" value="C:membrane"/>
    <property type="evidence" value="ECO:0007669"/>
    <property type="project" value="UniProtKB-SubCell"/>
</dbReference>
<evidence type="ECO:0000256" key="4">
    <source>
        <dbReference type="ARBA" id="ARBA00023136"/>
    </source>
</evidence>
<feature type="transmembrane region" description="Helical" evidence="5">
    <location>
        <begin position="41"/>
        <end position="61"/>
    </location>
</feature>
<feature type="transmembrane region" description="Helical" evidence="5">
    <location>
        <begin position="67"/>
        <end position="86"/>
    </location>
</feature>
<feature type="transmembrane region" description="Helical" evidence="5">
    <location>
        <begin position="98"/>
        <end position="119"/>
    </location>
</feature>
<dbReference type="PANTHER" id="PTHR12226:SF3">
    <property type="entry name" value="SOLUTE CARRIER FAMILY 66 MEMBER 3"/>
    <property type="match status" value="1"/>
</dbReference>
<feature type="transmembrane region" description="Helical" evidence="5">
    <location>
        <begin position="183"/>
        <end position="203"/>
    </location>
</feature>
<sequence length="228" mass="26103">MVEQIVEYLANSLSTLTILSCLFLKVPQIIYIRQKQSAESIYIQAMLMEIIGFSIVTLYNFTNGYSIMTYLEYPIILLQVYVLLYYVLKYQRLLYRPIVAFAIIMYFASVMGFALGFFSRNLLSYMVPFCTPLSGFAKVTYIYGIIKAGNADAVSLTTWIISVSTNMSRLFTVYVDSADVKLMINFLVSTLLSTAVLVTALIYQYKYPAVQKRQNRRKSSCKNHEHAD</sequence>
<evidence type="ECO:0008006" key="8">
    <source>
        <dbReference type="Google" id="ProtNLM"/>
    </source>
</evidence>
<protein>
    <recommendedName>
        <fullName evidence="8">PQ-loop repeat-containing protein 3</fullName>
    </recommendedName>
</protein>
<organism evidence="6 7">
    <name type="scientific">Parnassius mnemosyne</name>
    <name type="common">clouded apollo</name>
    <dbReference type="NCBI Taxonomy" id="213953"/>
    <lineage>
        <taxon>Eukaryota</taxon>
        <taxon>Metazoa</taxon>
        <taxon>Ecdysozoa</taxon>
        <taxon>Arthropoda</taxon>
        <taxon>Hexapoda</taxon>
        <taxon>Insecta</taxon>
        <taxon>Pterygota</taxon>
        <taxon>Neoptera</taxon>
        <taxon>Endopterygota</taxon>
        <taxon>Lepidoptera</taxon>
        <taxon>Glossata</taxon>
        <taxon>Ditrysia</taxon>
        <taxon>Papilionoidea</taxon>
        <taxon>Papilionidae</taxon>
        <taxon>Parnassiinae</taxon>
        <taxon>Parnassini</taxon>
        <taxon>Parnassius</taxon>
        <taxon>Driopa</taxon>
    </lineage>
</organism>
<dbReference type="Proteomes" id="UP001314205">
    <property type="component" value="Unassembled WGS sequence"/>
</dbReference>
<dbReference type="PANTHER" id="PTHR12226">
    <property type="entry name" value="MANNOSE-P-DOLICHOL UTILIZATION DEFECT 1 LEC35 -RELATED"/>
    <property type="match status" value="1"/>
</dbReference>
<evidence type="ECO:0000256" key="5">
    <source>
        <dbReference type="SAM" id="Phobius"/>
    </source>
</evidence>
<feature type="transmembrane region" description="Helical" evidence="5">
    <location>
        <begin position="12"/>
        <end position="32"/>
    </location>
</feature>
<comment type="subcellular location">
    <subcellularLocation>
        <location evidence="1">Membrane</location>
        <topology evidence="1">Multi-pass membrane protein</topology>
    </subcellularLocation>
</comment>
<evidence type="ECO:0000256" key="1">
    <source>
        <dbReference type="ARBA" id="ARBA00004141"/>
    </source>
</evidence>
<dbReference type="InterPro" id="IPR016817">
    <property type="entry name" value="MannP-dilichol_defect-1"/>
</dbReference>
<dbReference type="AlphaFoldDB" id="A0AAV1KZM0"/>
<dbReference type="InterPro" id="IPR006603">
    <property type="entry name" value="PQ-loop_rpt"/>
</dbReference>
<keyword evidence="7" id="KW-1185">Reference proteome</keyword>
<evidence type="ECO:0000313" key="7">
    <source>
        <dbReference type="Proteomes" id="UP001314205"/>
    </source>
</evidence>
<gene>
    <name evidence="6" type="ORF">PARMNEM_LOCUS9108</name>
</gene>
<dbReference type="EMBL" id="CAVLGL010000082">
    <property type="protein sequence ID" value="CAK1588473.1"/>
    <property type="molecule type" value="Genomic_DNA"/>
</dbReference>
<dbReference type="Pfam" id="PF04193">
    <property type="entry name" value="PQ-loop"/>
    <property type="match status" value="1"/>
</dbReference>